<evidence type="ECO:0000256" key="3">
    <source>
        <dbReference type="ARBA" id="ARBA00022723"/>
    </source>
</evidence>
<reference evidence="7" key="1">
    <citation type="journal article" date="2014" name="Front. Microbiol.">
        <title>High frequency of phylogenetically diverse reductive dehalogenase-homologous genes in deep subseafloor sedimentary metagenomes.</title>
        <authorList>
            <person name="Kawai M."/>
            <person name="Futagami T."/>
            <person name="Toyoda A."/>
            <person name="Takaki Y."/>
            <person name="Nishi S."/>
            <person name="Hori S."/>
            <person name="Arai W."/>
            <person name="Tsubouchi T."/>
            <person name="Morono Y."/>
            <person name="Uchiyama I."/>
            <person name="Ito T."/>
            <person name="Fujiyama A."/>
            <person name="Inagaki F."/>
            <person name="Takami H."/>
        </authorList>
    </citation>
    <scope>NUCLEOTIDE SEQUENCE</scope>
    <source>
        <strain evidence="7">Expedition CK06-06</strain>
    </source>
</reference>
<dbReference type="AlphaFoldDB" id="X0S254"/>
<sequence>MFLPTTKEEMEKLSWDRLDVIIVTGDTYIDSPYIGAAVIGRVLQAAGYKV</sequence>
<evidence type="ECO:0000256" key="4">
    <source>
        <dbReference type="ARBA" id="ARBA00023004"/>
    </source>
</evidence>
<feature type="non-terminal residue" evidence="7">
    <location>
        <position position="50"/>
    </location>
</feature>
<dbReference type="PANTHER" id="PTHR32331">
    <property type="entry name" value="UPF0313 PROTEIN YGIQ"/>
    <property type="match status" value="1"/>
</dbReference>
<evidence type="ECO:0000313" key="7">
    <source>
        <dbReference type="EMBL" id="GAF75158.1"/>
    </source>
</evidence>
<keyword evidence="4" id="KW-0408">Iron</keyword>
<gene>
    <name evidence="7" type="ORF">S01H1_00779</name>
</gene>
<dbReference type="PANTHER" id="PTHR32331:SF0">
    <property type="entry name" value="UPF0313 PROTEIN YGIQ"/>
    <property type="match status" value="1"/>
</dbReference>
<organism evidence="7">
    <name type="scientific">marine sediment metagenome</name>
    <dbReference type="NCBI Taxonomy" id="412755"/>
    <lineage>
        <taxon>unclassified sequences</taxon>
        <taxon>metagenomes</taxon>
        <taxon>ecological metagenomes</taxon>
    </lineage>
</organism>
<dbReference type="Pfam" id="PF08497">
    <property type="entry name" value="Radical_SAM_N"/>
    <property type="match status" value="1"/>
</dbReference>
<keyword evidence="1" id="KW-0004">4Fe-4S</keyword>
<protein>
    <recommendedName>
        <fullName evidence="6">UPF0313 domain-containing protein</fullName>
    </recommendedName>
</protein>
<dbReference type="EMBL" id="BARS01000298">
    <property type="protein sequence ID" value="GAF75158.1"/>
    <property type="molecule type" value="Genomic_DNA"/>
</dbReference>
<evidence type="ECO:0000259" key="6">
    <source>
        <dbReference type="Pfam" id="PF08497"/>
    </source>
</evidence>
<feature type="domain" description="UPF0313" evidence="6">
    <location>
        <begin position="2"/>
        <end position="50"/>
    </location>
</feature>
<keyword evidence="2" id="KW-0949">S-adenosyl-L-methionine</keyword>
<name>X0S254_9ZZZZ</name>
<evidence type="ECO:0000256" key="5">
    <source>
        <dbReference type="ARBA" id="ARBA00023014"/>
    </source>
</evidence>
<accession>X0S254</accession>
<dbReference type="InterPro" id="IPR013704">
    <property type="entry name" value="UPF0313_N"/>
</dbReference>
<evidence type="ECO:0000256" key="1">
    <source>
        <dbReference type="ARBA" id="ARBA00022485"/>
    </source>
</evidence>
<dbReference type="InterPro" id="IPR022946">
    <property type="entry name" value="UPF0313"/>
</dbReference>
<evidence type="ECO:0000256" key="2">
    <source>
        <dbReference type="ARBA" id="ARBA00022691"/>
    </source>
</evidence>
<dbReference type="GO" id="GO:0051539">
    <property type="term" value="F:4 iron, 4 sulfur cluster binding"/>
    <property type="evidence" value="ECO:0007669"/>
    <property type="project" value="UniProtKB-KW"/>
</dbReference>
<keyword evidence="5" id="KW-0411">Iron-sulfur</keyword>
<proteinExistence type="predicted"/>
<comment type="caution">
    <text evidence="7">The sequence shown here is derived from an EMBL/GenBank/DDBJ whole genome shotgun (WGS) entry which is preliminary data.</text>
</comment>
<dbReference type="GO" id="GO:0046872">
    <property type="term" value="F:metal ion binding"/>
    <property type="evidence" value="ECO:0007669"/>
    <property type="project" value="UniProtKB-KW"/>
</dbReference>
<keyword evidence="3" id="KW-0479">Metal-binding</keyword>